<sequence length="744" mass="85183">MSTLKNGEDAPKSLDLSYIECLQSEDVRSVTIETQTVSKLNKDKETQTNNPLIMHIDLSRTHSKLKHASLVEGDGLLTQFDRQAPGRISTSPTLRRMRSIRRPQLDLRDAVRMDSTQEESSTDDTSLFGPLYPVHRNKSPLATSPPPTSPKRTSPPHAGERHHKNPPNLFADQEKCSSRRPHNFENGVMRKRQGSLGTQRVQSVSEECPDNNNDQDAGACNNRLEERRRSSVVVSLPGMDVSPGDLFVSNGVADILNFSSFSSTKKSKWPFSRRSTTKGKFSQTASDIEKYLLTEQILDWRDTDFQKYKDNTLEDFLRDCDLSHVRSELDPQDYKRQEAVWELFTSECVYFLDQLMVLKEVFLATLTNLQLRRCLSDVDSWRLFGNLNELCLVSFGFLSSILRVVKESWDVPGAEGGAERVPGPTLLELLTKAFRENLCHCLQKYCLNYSTALFYLDSLKHREDFGCYVKWCERNPECRRLQLRDLLVAPLQRLTRYPLLLKNVVKRSRTEEEAAGLQSLLEQVDTSICDLEGKVKWLDNYQKVKQLREALVWLPVWDRDKRTFVPETLKHLLKAVTLENLIAHRSLLHEGKLVLTESAKMRDVYLFLFDEFLLITKIKRNKKKSIGPEQSSLRPPQNQELDHLLKEGCTFTVLDQPVSLDRLQIRNIDQVNAAASGLPHSFIIMHQNRYLQCIAAFVLQAPSEAIKRGWITEIESAVASLLRLDSQKPPRLKNSSLWLESSQI</sequence>
<dbReference type="InterPro" id="IPR001849">
    <property type="entry name" value="PH_domain"/>
</dbReference>
<dbReference type="GO" id="GO:0005085">
    <property type="term" value="F:guanyl-nucleotide exchange factor activity"/>
    <property type="evidence" value="ECO:0007669"/>
    <property type="project" value="UniProtKB-KW"/>
</dbReference>
<dbReference type="Pfam" id="PF00621">
    <property type="entry name" value="RhoGEF"/>
    <property type="match status" value="1"/>
</dbReference>
<dbReference type="SMART" id="SM00325">
    <property type="entry name" value="RhoGEF"/>
    <property type="match status" value="1"/>
</dbReference>
<comment type="caution">
    <text evidence="5">The sequence shown here is derived from an EMBL/GenBank/DDBJ whole genome shotgun (WGS) entry which is preliminary data.</text>
</comment>
<dbReference type="SUPFAM" id="SSF50729">
    <property type="entry name" value="PH domain-like"/>
    <property type="match status" value="1"/>
</dbReference>
<evidence type="ECO:0000313" key="5">
    <source>
        <dbReference type="EMBL" id="KAL0968458.1"/>
    </source>
</evidence>
<keyword evidence="6" id="KW-1185">Reference proteome</keyword>
<feature type="compositionally biased region" description="Polar residues" evidence="2">
    <location>
        <begin position="195"/>
        <end position="215"/>
    </location>
</feature>
<dbReference type="InterPro" id="IPR001331">
    <property type="entry name" value="GDS_CDC24_CS"/>
</dbReference>
<dbReference type="SMART" id="SM00233">
    <property type="entry name" value="PH"/>
    <property type="match status" value="1"/>
</dbReference>
<feature type="domain" description="PH" evidence="3">
    <location>
        <begin position="586"/>
        <end position="719"/>
    </location>
</feature>
<keyword evidence="1" id="KW-0344">Guanine-nucleotide releasing factor</keyword>
<name>A0ABD0X0H6_UMBPY</name>
<accession>A0ABD0X0H6</accession>
<dbReference type="EMBL" id="JAGEUA010000008">
    <property type="protein sequence ID" value="KAL0968458.1"/>
    <property type="molecule type" value="Genomic_DNA"/>
</dbReference>
<feature type="region of interest" description="Disordered" evidence="2">
    <location>
        <begin position="99"/>
        <end position="219"/>
    </location>
</feature>
<dbReference type="PROSITE" id="PS50003">
    <property type="entry name" value="PH_DOMAIN"/>
    <property type="match status" value="1"/>
</dbReference>
<dbReference type="Pfam" id="PF15720">
    <property type="entry name" value="DUF4675"/>
    <property type="match status" value="1"/>
</dbReference>
<dbReference type="InterPro" id="IPR000219">
    <property type="entry name" value="DH_dom"/>
</dbReference>
<evidence type="ECO:0000256" key="1">
    <source>
        <dbReference type="ARBA" id="ARBA00022658"/>
    </source>
</evidence>
<dbReference type="InterPro" id="IPR040181">
    <property type="entry name" value="PKHG5/7"/>
</dbReference>
<dbReference type="InterPro" id="IPR035899">
    <property type="entry name" value="DBL_dom_sf"/>
</dbReference>
<gene>
    <name evidence="5" type="ORF">UPYG_G00267160</name>
</gene>
<feature type="domain" description="DH" evidence="4">
    <location>
        <begin position="335"/>
        <end position="534"/>
    </location>
</feature>
<evidence type="ECO:0000259" key="4">
    <source>
        <dbReference type="PROSITE" id="PS50010"/>
    </source>
</evidence>
<dbReference type="Gene3D" id="1.20.900.10">
    <property type="entry name" value="Dbl homology (DH) domain"/>
    <property type="match status" value="1"/>
</dbReference>
<dbReference type="PROSITE" id="PS50010">
    <property type="entry name" value="DH_2"/>
    <property type="match status" value="1"/>
</dbReference>
<dbReference type="SUPFAM" id="SSF48065">
    <property type="entry name" value="DBL homology domain (DH-domain)"/>
    <property type="match status" value="1"/>
</dbReference>
<dbReference type="InterPro" id="IPR055251">
    <property type="entry name" value="SOS1_NGEF_PH"/>
</dbReference>
<evidence type="ECO:0008006" key="7">
    <source>
        <dbReference type="Google" id="ProtNLM"/>
    </source>
</evidence>
<dbReference type="InterPro" id="IPR011993">
    <property type="entry name" value="PH-like_dom_sf"/>
</dbReference>
<dbReference type="PROSITE" id="PS00741">
    <property type="entry name" value="DH_1"/>
    <property type="match status" value="1"/>
</dbReference>
<evidence type="ECO:0000313" key="6">
    <source>
        <dbReference type="Proteomes" id="UP001557470"/>
    </source>
</evidence>
<reference evidence="5 6" key="1">
    <citation type="submission" date="2024-06" db="EMBL/GenBank/DDBJ databases">
        <authorList>
            <person name="Pan Q."/>
            <person name="Wen M."/>
            <person name="Jouanno E."/>
            <person name="Zahm M."/>
            <person name="Klopp C."/>
            <person name="Cabau C."/>
            <person name="Louis A."/>
            <person name="Berthelot C."/>
            <person name="Parey E."/>
            <person name="Roest Crollius H."/>
            <person name="Montfort J."/>
            <person name="Robinson-Rechavi M."/>
            <person name="Bouchez O."/>
            <person name="Lampietro C."/>
            <person name="Lopez Roques C."/>
            <person name="Donnadieu C."/>
            <person name="Postlethwait J."/>
            <person name="Bobe J."/>
            <person name="Verreycken H."/>
            <person name="Guiguen Y."/>
        </authorList>
    </citation>
    <scope>NUCLEOTIDE SEQUENCE [LARGE SCALE GENOMIC DNA]</scope>
    <source>
        <strain evidence="5">Up_M1</strain>
        <tissue evidence="5">Testis</tissue>
    </source>
</reference>
<dbReference type="Proteomes" id="UP001557470">
    <property type="component" value="Unassembled WGS sequence"/>
</dbReference>
<evidence type="ECO:0000256" key="2">
    <source>
        <dbReference type="SAM" id="MobiDB-lite"/>
    </source>
</evidence>
<dbReference type="Pfam" id="PF22697">
    <property type="entry name" value="SOS1_NGEF_PH"/>
    <property type="match status" value="1"/>
</dbReference>
<evidence type="ECO:0000259" key="3">
    <source>
        <dbReference type="PROSITE" id="PS50003"/>
    </source>
</evidence>
<feature type="compositionally biased region" description="Basic and acidic residues" evidence="2">
    <location>
        <begin position="103"/>
        <end position="112"/>
    </location>
</feature>
<dbReference type="Gene3D" id="2.30.29.30">
    <property type="entry name" value="Pleckstrin-homology domain (PH domain)/Phosphotyrosine-binding domain (PTB)"/>
    <property type="match status" value="1"/>
</dbReference>
<organism evidence="5 6">
    <name type="scientific">Umbra pygmaea</name>
    <name type="common">Eastern mudminnow</name>
    <dbReference type="NCBI Taxonomy" id="75934"/>
    <lineage>
        <taxon>Eukaryota</taxon>
        <taxon>Metazoa</taxon>
        <taxon>Chordata</taxon>
        <taxon>Craniata</taxon>
        <taxon>Vertebrata</taxon>
        <taxon>Euteleostomi</taxon>
        <taxon>Actinopterygii</taxon>
        <taxon>Neopterygii</taxon>
        <taxon>Teleostei</taxon>
        <taxon>Protacanthopterygii</taxon>
        <taxon>Esociformes</taxon>
        <taxon>Umbridae</taxon>
        <taxon>Umbra</taxon>
    </lineage>
</organism>
<protein>
    <recommendedName>
        <fullName evidence="7">Pleckstrin homology domain-containing family G member 7</fullName>
    </recommendedName>
</protein>
<proteinExistence type="predicted"/>
<dbReference type="PANTHER" id="PTHR13217:SF6">
    <property type="entry name" value="PLECKSTRIN HOMOLOGY DOMAIN-CONTAINING FAMILY G MEMBER 7"/>
    <property type="match status" value="1"/>
</dbReference>
<dbReference type="PANTHER" id="PTHR13217">
    <property type="entry name" value="PLECKSTRIN HOMOLOGY DOMAIN-CONTAINING FAMILY G MEMBER 7"/>
    <property type="match status" value="1"/>
</dbReference>
<dbReference type="CDD" id="cd13245">
    <property type="entry name" value="PH_PLEKHG7"/>
    <property type="match status" value="1"/>
</dbReference>
<dbReference type="AlphaFoldDB" id="A0ABD0X0H6"/>